<feature type="domain" description="PIN" evidence="1">
    <location>
        <begin position="13"/>
        <end position="131"/>
    </location>
</feature>
<dbReference type="RefSeq" id="WP_135260458.1">
    <property type="nucleotide sequence ID" value="NZ_SJZF01000013.1"/>
</dbReference>
<reference evidence="2 3" key="1">
    <citation type="submission" date="2019-03" db="EMBL/GenBank/DDBJ databases">
        <title>Thermus tengchongensis species for the arsenic transformation mechanism.</title>
        <authorList>
            <person name="Yuan G.C."/>
        </authorList>
    </citation>
    <scope>NUCLEOTIDE SEQUENCE [LARGE SCALE GENOMIC DNA]</scope>
    <source>
        <strain evidence="2 3">15W</strain>
    </source>
</reference>
<accession>A0A4Y9FBR9</accession>
<dbReference type="Proteomes" id="UP000297668">
    <property type="component" value="Unassembled WGS sequence"/>
</dbReference>
<name>A0A4Y9FBR9_9DEIN</name>
<comment type="caution">
    <text evidence="2">The sequence shown here is derived from an EMBL/GenBank/DDBJ whole genome shotgun (WGS) entry which is preliminary data.</text>
</comment>
<gene>
    <name evidence="2" type="ORF">E0687_08290</name>
</gene>
<dbReference type="SUPFAM" id="SSF88723">
    <property type="entry name" value="PIN domain-like"/>
    <property type="match status" value="1"/>
</dbReference>
<dbReference type="InterPro" id="IPR002716">
    <property type="entry name" value="PIN_dom"/>
</dbReference>
<sequence>MEPKGPLNRYWADTSLLLRLLTGEPPHLAEKALSVFAGAEGGAYRLLVHPLVVAEAFYTLVSFYRVPKAEAAQALWALLDREGVEVVEGEACRLALEEAGRGSLSFVDAFLLNRAGLEGLATLDRALARRAQGVLPQDPS</sequence>
<evidence type="ECO:0000313" key="3">
    <source>
        <dbReference type="Proteomes" id="UP000297668"/>
    </source>
</evidence>
<evidence type="ECO:0000313" key="2">
    <source>
        <dbReference type="EMBL" id="TFU26030.1"/>
    </source>
</evidence>
<protein>
    <submittedName>
        <fullName evidence="2">Type II toxin-antitoxin system VapC family toxin</fullName>
    </submittedName>
</protein>
<dbReference type="Pfam" id="PF01850">
    <property type="entry name" value="PIN"/>
    <property type="match status" value="1"/>
</dbReference>
<dbReference type="Gene3D" id="3.40.50.1010">
    <property type="entry name" value="5'-nuclease"/>
    <property type="match status" value="1"/>
</dbReference>
<dbReference type="AlphaFoldDB" id="A0A4Y9FBR9"/>
<organism evidence="2 3">
    <name type="scientific">Thermus tengchongensis</name>
    <dbReference type="NCBI Taxonomy" id="1214928"/>
    <lineage>
        <taxon>Bacteria</taxon>
        <taxon>Thermotogati</taxon>
        <taxon>Deinococcota</taxon>
        <taxon>Deinococci</taxon>
        <taxon>Thermales</taxon>
        <taxon>Thermaceae</taxon>
        <taxon>Thermus</taxon>
    </lineage>
</organism>
<proteinExistence type="predicted"/>
<evidence type="ECO:0000259" key="1">
    <source>
        <dbReference type="Pfam" id="PF01850"/>
    </source>
</evidence>
<dbReference type="EMBL" id="SJZF01000013">
    <property type="protein sequence ID" value="TFU26030.1"/>
    <property type="molecule type" value="Genomic_DNA"/>
</dbReference>
<dbReference type="InterPro" id="IPR029060">
    <property type="entry name" value="PIN-like_dom_sf"/>
</dbReference>